<dbReference type="Proteomes" id="UP000267096">
    <property type="component" value="Unassembled WGS sequence"/>
</dbReference>
<protein>
    <submittedName>
        <fullName evidence="3">EF-hand domain-containing protein</fullName>
    </submittedName>
</protein>
<dbReference type="SUPFAM" id="SSF47473">
    <property type="entry name" value="EF-hand"/>
    <property type="match status" value="1"/>
</dbReference>
<sequence length="193" mass="22170">MQSEHLNGLQLLTFTSGLLPFDIAEKSFTLADRNGDGLLNEYETQQASKIGNELTRNRLQEVITEADKSADGLIELNRAKMLAQRLGSLSVQNDSMATADRNDLKSNDIERVLNTNSNRRSLDSIFGHFDEESDGSWNRDEIEKFLHVMCIDKKQWLRALKDAHFDNNTLCELTIDDLQRILQEYDPERQFFT</sequence>
<dbReference type="InterPro" id="IPR011992">
    <property type="entry name" value="EF-hand-dom_pair"/>
</dbReference>
<name>A0A0M3J203_ANISI</name>
<dbReference type="OrthoDB" id="5892290at2759"/>
<dbReference type="Gene3D" id="1.10.238.10">
    <property type="entry name" value="EF-hand"/>
    <property type="match status" value="1"/>
</dbReference>
<dbReference type="WBParaSite" id="ASIM_0000155701-mRNA-1">
    <property type="protein sequence ID" value="ASIM_0000155701-mRNA-1"/>
    <property type="gene ID" value="ASIM_0000155701"/>
</dbReference>
<gene>
    <name evidence="1" type="ORF">ASIM_LOCUS1436</name>
</gene>
<accession>A0A0M3J203</accession>
<reference evidence="3" key="1">
    <citation type="submission" date="2017-02" db="UniProtKB">
        <authorList>
            <consortium name="WormBaseParasite"/>
        </authorList>
    </citation>
    <scope>IDENTIFICATION</scope>
</reference>
<evidence type="ECO:0000313" key="2">
    <source>
        <dbReference type="Proteomes" id="UP000267096"/>
    </source>
</evidence>
<dbReference type="AlphaFoldDB" id="A0A0M3J203"/>
<proteinExistence type="predicted"/>
<dbReference type="EMBL" id="UYRR01001523">
    <property type="protein sequence ID" value="VDK18761.1"/>
    <property type="molecule type" value="Genomic_DNA"/>
</dbReference>
<evidence type="ECO:0000313" key="1">
    <source>
        <dbReference type="EMBL" id="VDK18761.1"/>
    </source>
</evidence>
<organism evidence="3">
    <name type="scientific">Anisakis simplex</name>
    <name type="common">Herring worm</name>
    <dbReference type="NCBI Taxonomy" id="6269"/>
    <lineage>
        <taxon>Eukaryota</taxon>
        <taxon>Metazoa</taxon>
        <taxon>Ecdysozoa</taxon>
        <taxon>Nematoda</taxon>
        <taxon>Chromadorea</taxon>
        <taxon>Rhabditida</taxon>
        <taxon>Spirurina</taxon>
        <taxon>Ascaridomorpha</taxon>
        <taxon>Ascaridoidea</taxon>
        <taxon>Anisakidae</taxon>
        <taxon>Anisakis</taxon>
        <taxon>Anisakis simplex complex</taxon>
    </lineage>
</organism>
<keyword evidence="2" id="KW-1185">Reference proteome</keyword>
<reference evidence="1 2" key="2">
    <citation type="submission" date="2018-11" db="EMBL/GenBank/DDBJ databases">
        <authorList>
            <consortium name="Pathogen Informatics"/>
        </authorList>
    </citation>
    <scope>NUCLEOTIDE SEQUENCE [LARGE SCALE GENOMIC DNA]</scope>
</reference>
<evidence type="ECO:0000313" key="3">
    <source>
        <dbReference type="WBParaSite" id="ASIM_0000155701-mRNA-1"/>
    </source>
</evidence>